<dbReference type="InParanoid" id="D5GQ30"/>
<reference evidence="1 2" key="1">
    <citation type="journal article" date="2010" name="Nature">
        <title>Perigord black truffle genome uncovers evolutionary origins and mechanisms of symbiosis.</title>
        <authorList>
            <person name="Martin F."/>
            <person name="Kohler A."/>
            <person name="Murat C."/>
            <person name="Balestrini R."/>
            <person name="Coutinho P.M."/>
            <person name="Jaillon O."/>
            <person name="Montanini B."/>
            <person name="Morin E."/>
            <person name="Noel B."/>
            <person name="Percudani R."/>
            <person name="Porcel B."/>
            <person name="Rubini A."/>
            <person name="Amicucci A."/>
            <person name="Amselem J."/>
            <person name="Anthouard V."/>
            <person name="Arcioni S."/>
            <person name="Artiguenave F."/>
            <person name="Aury J.M."/>
            <person name="Ballario P."/>
            <person name="Bolchi A."/>
            <person name="Brenna A."/>
            <person name="Brun A."/>
            <person name="Buee M."/>
            <person name="Cantarel B."/>
            <person name="Chevalier G."/>
            <person name="Couloux A."/>
            <person name="Da Silva C."/>
            <person name="Denoeud F."/>
            <person name="Duplessis S."/>
            <person name="Ghignone S."/>
            <person name="Hilselberger B."/>
            <person name="Iotti M."/>
            <person name="Marcais B."/>
            <person name="Mello A."/>
            <person name="Miranda M."/>
            <person name="Pacioni G."/>
            <person name="Quesneville H."/>
            <person name="Riccioni C."/>
            <person name="Ruotolo R."/>
            <person name="Splivallo R."/>
            <person name="Stocchi V."/>
            <person name="Tisserant E."/>
            <person name="Viscomi A.R."/>
            <person name="Zambonelli A."/>
            <person name="Zampieri E."/>
            <person name="Henrissat B."/>
            <person name="Lebrun M.H."/>
            <person name="Paolocci F."/>
            <person name="Bonfante P."/>
            <person name="Ottonello S."/>
            <person name="Wincker P."/>
        </authorList>
    </citation>
    <scope>NUCLEOTIDE SEQUENCE [LARGE SCALE GENOMIC DNA]</scope>
    <source>
        <strain evidence="1 2">Mel28</strain>
    </source>
</reference>
<dbReference type="HOGENOM" id="CLU_2689602_0_0_1"/>
<dbReference type="KEGG" id="tml:GSTUM_00012176001"/>
<dbReference type="AlphaFoldDB" id="D5GQ30"/>
<sequence length="74" mass="8519">MDHWTCSSHTTQPLCRRNLVSFLPSFPFPPSLPPSLLLYLLFSRGFFPIFQFRIFHFAAAGGARTCLFEYSMTV</sequence>
<evidence type="ECO:0000313" key="2">
    <source>
        <dbReference type="Proteomes" id="UP000006911"/>
    </source>
</evidence>
<gene>
    <name evidence="1" type="ORF">GSTUM_00012176001</name>
</gene>
<accession>D5GQ30</accession>
<dbReference type="EMBL" id="FN430382">
    <property type="protein sequence ID" value="CAZ86623.1"/>
    <property type="molecule type" value="Genomic_DNA"/>
</dbReference>
<protein>
    <submittedName>
        <fullName evidence="1">(Perigord truffle) hypothetical protein</fullName>
    </submittedName>
</protein>
<evidence type="ECO:0000313" key="1">
    <source>
        <dbReference type="EMBL" id="CAZ86623.1"/>
    </source>
</evidence>
<dbReference type="Proteomes" id="UP000006911">
    <property type="component" value="Unassembled WGS sequence"/>
</dbReference>
<organism evidence="1 2">
    <name type="scientific">Tuber melanosporum (strain Mel28)</name>
    <name type="common">Perigord black truffle</name>
    <dbReference type="NCBI Taxonomy" id="656061"/>
    <lineage>
        <taxon>Eukaryota</taxon>
        <taxon>Fungi</taxon>
        <taxon>Dikarya</taxon>
        <taxon>Ascomycota</taxon>
        <taxon>Pezizomycotina</taxon>
        <taxon>Pezizomycetes</taxon>
        <taxon>Pezizales</taxon>
        <taxon>Tuberaceae</taxon>
        <taxon>Tuber</taxon>
    </lineage>
</organism>
<keyword evidence="2" id="KW-1185">Reference proteome</keyword>
<proteinExistence type="predicted"/>
<name>D5GQ30_TUBMM</name>